<evidence type="ECO:0000313" key="10">
    <source>
        <dbReference type="Proteomes" id="UP001241748"/>
    </source>
</evidence>
<keyword evidence="7" id="KW-1133">Transmembrane helix</keyword>
<keyword evidence="4" id="KW-0808">Transferase</keyword>
<dbReference type="CDD" id="cd06225">
    <property type="entry name" value="HAMP"/>
    <property type="match status" value="1"/>
</dbReference>
<dbReference type="SUPFAM" id="SSF158472">
    <property type="entry name" value="HAMP domain-like"/>
    <property type="match status" value="1"/>
</dbReference>
<dbReference type="Pfam" id="PF02518">
    <property type="entry name" value="HATPase_c"/>
    <property type="match status" value="1"/>
</dbReference>
<dbReference type="InterPro" id="IPR003594">
    <property type="entry name" value="HATPase_dom"/>
</dbReference>
<evidence type="ECO:0000256" key="1">
    <source>
        <dbReference type="ARBA" id="ARBA00004651"/>
    </source>
</evidence>
<protein>
    <submittedName>
        <fullName evidence="9">Histidine kinase</fullName>
    </submittedName>
</protein>
<evidence type="ECO:0000259" key="8">
    <source>
        <dbReference type="PROSITE" id="PS50885"/>
    </source>
</evidence>
<dbReference type="SUPFAM" id="SSF55874">
    <property type="entry name" value="ATPase domain of HSP90 chaperone/DNA topoisomerase II/histidine kinase"/>
    <property type="match status" value="1"/>
</dbReference>
<feature type="transmembrane region" description="Helical" evidence="7">
    <location>
        <begin position="284"/>
        <end position="303"/>
    </location>
</feature>
<dbReference type="SMART" id="SM00387">
    <property type="entry name" value="HATPase_c"/>
    <property type="match status" value="1"/>
</dbReference>
<dbReference type="PANTHER" id="PTHR34220:SF7">
    <property type="entry name" value="SENSOR HISTIDINE KINASE YPDA"/>
    <property type="match status" value="1"/>
</dbReference>
<dbReference type="GO" id="GO:0016301">
    <property type="term" value="F:kinase activity"/>
    <property type="evidence" value="ECO:0007669"/>
    <property type="project" value="UniProtKB-KW"/>
</dbReference>
<evidence type="ECO:0000256" key="4">
    <source>
        <dbReference type="ARBA" id="ARBA00022679"/>
    </source>
</evidence>
<comment type="caution">
    <text evidence="9">The sequence shown here is derived from an EMBL/GenBank/DDBJ whole genome shotgun (WGS) entry which is preliminary data.</text>
</comment>
<dbReference type="InterPro" id="IPR003660">
    <property type="entry name" value="HAMP_dom"/>
</dbReference>
<dbReference type="Pfam" id="PF06580">
    <property type="entry name" value="His_kinase"/>
    <property type="match status" value="1"/>
</dbReference>
<name>A0ABV4YPY4_9BACI</name>
<comment type="subcellular location">
    <subcellularLocation>
        <location evidence="1">Cell membrane</location>
        <topology evidence="1">Multi-pass membrane protein</topology>
    </subcellularLocation>
</comment>
<dbReference type="Pfam" id="PF00672">
    <property type="entry name" value="HAMP"/>
    <property type="match status" value="1"/>
</dbReference>
<keyword evidence="2" id="KW-1003">Cell membrane</keyword>
<evidence type="ECO:0000256" key="5">
    <source>
        <dbReference type="ARBA" id="ARBA00022777"/>
    </source>
</evidence>
<dbReference type="InterPro" id="IPR010559">
    <property type="entry name" value="Sig_transdc_His_kin_internal"/>
</dbReference>
<accession>A0ABV4YPY4</accession>
<gene>
    <name evidence="9" type="ORF">P5G62_006760</name>
</gene>
<reference evidence="9 10" key="1">
    <citation type="submission" date="2024-05" db="EMBL/GenBank/DDBJ databases">
        <authorList>
            <person name="Venkateswaran K."/>
        </authorList>
    </citation>
    <scope>NUCLEOTIDE SEQUENCE [LARGE SCALE GENOMIC DNA]</scope>
    <source>
        <strain evidence="9 10">179-C4-2-HS</strain>
    </source>
</reference>
<keyword evidence="7" id="KW-0812">Transmembrane</keyword>
<evidence type="ECO:0000256" key="2">
    <source>
        <dbReference type="ARBA" id="ARBA00022475"/>
    </source>
</evidence>
<evidence type="ECO:0000256" key="3">
    <source>
        <dbReference type="ARBA" id="ARBA00022553"/>
    </source>
</evidence>
<dbReference type="PANTHER" id="PTHR34220">
    <property type="entry name" value="SENSOR HISTIDINE KINASE YPDA"/>
    <property type="match status" value="1"/>
</dbReference>
<dbReference type="Proteomes" id="UP001241748">
    <property type="component" value="Unassembled WGS sequence"/>
</dbReference>
<dbReference type="InterPro" id="IPR050640">
    <property type="entry name" value="Bact_2-comp_sensor_kinase"/>
</dbReference>
<keyword evidence="6 7" id="KW-0472">Membrane</keyword>
<evidence type="ECO:0000313" key="9">
    <source>
        <dbReference type="EMBL" id="MFB3166807.1"/>
    </source>
</evidence>
<dbReference type="EMBL" id="JAROBZ020000001">
    <property type="protein sequence ID" value="MFB3166807.1"/>
    <property type="molecule type" value="Genomic_DNA"/>
</dbReference>
<dbReference type="PROSITE" id="PS50885">
    <property type="entry name" value="HAMP"/>
    <property type="match status" value="1"/>
</dbReference>
<dbReference type="SMART" id="SM00304">
    <property type="entry name" value="HAMP"/>
    <property type="match status" value="1"/>
</dbReference>
<keyword evidence="3" id="KW-0597">Phosphoprotein</keyword>
<dbReference type="InterPro" id="IPR036890">
    <property type="entry name" value="HATPase_C_sf"/>
</dbReference>
<proteinExistence type="predicted"/>
<evidence type="ECO:0000256" key="7">
    <source>
        <dbReference type="SAM" id="Phobius"/>
    </source>
</evidence>
<dbReference type="Gene3D" id="6.10.340.10">
    <property type="match status" value="1"/>
</dbReference>
<evidence type="ECO:0000256" key="6">
    <source>
        <dbReference type="ARBA" id="ARBA00023136"/>
    </source>
</evidence>
<feature type="transmembrane region" description="Helical" evidence="7">
    <location>
        <begin position="12"/>
        <end position="33"/>
    </location>
</feature>
<dbReference type="Gene3D" id="3.30.565.10">
    <property type="entry name" value="Histidine kinase-like ATPase, C-terminal domain"/>
    <property type="match status" value="1"/>
</dbReference>
<keyword evidence="10" id="KW-1185">Reference proteome</keyword>
<feature type="domain" description="HAMP" evidence="8">
    <location>
        <begin position="305"/>
        <end position="358"/>
    </location>
</feature>
<organism evidence="9 10">
    <name type="scientific">Neobacillus driksii</name>
    <dbReference type="NCBI Taxonomy" id="3035913"/>
    <lineage>
        <taxon>Bacteria</taxon>
        <taxon>Bacillati</taxon>
        <taxon>Bacillota</taxon>
        <taxon>Bacilli</taxon>
        <taxon>Bacillales</taxon>
        <taxon>Bacillaceae</taxon>
        <taxon>Neobacillus</taxon>
    </lineage>
</organism>
<dbReference type="RefSeq" id="WP_306075478.1">
    <property type="nucleotide sequence ID" value="NZ_JAROBZ020000001.1"/>
</dbReference>
<sequence>MRTIKPILNSLVFKLFLCITLIIGPLMVVHIIYTQYAVEVIRNQVAQSNQNMLNIYMNQIDQSLEGVSNYIFNLSQNNTDLYYMQYNENFELNDYEEAKIRLFHSIANQSNFYTAIDSIFIYSSAYKDFINTEKFADTFLERDAAREEIRQLIADPPEQVMEGSWNIWKGAKNYYLLQYFNVNGVYIGAWVNMERLIKPFKYIDFGKTGQALLTTTELIPITNKKFIEEKQINLTPKTKENHAVSGNNDRFVLMREKSKSGDFYLAALIPESEILERLPYLQRISSIITLAAILFFLFFIFIMRKIFLEPINRIVSAMKKLRKGDLDERLPTYRNSTEFEVMNATFNHMISEIKDLKINVYEEKLNLQRAELKHLQLQINPHFFLNSLNIIYNLATVKEFSLIQEMSKCLANYFRFMFRSNSYFVSLEDEIKHTENYLRIQQLRFPETFLYFVEVPDELKKCNIPPLIIQTIAENSIKHAFNFDEQLEIHIKIKQDEDSGFIHIKIKDTGDGFPEDVLYSLKKNESLTNSEGERIGIWNVKKRLTLLYGESSKIRFSNEQGKGATVQIWIPKDLI</sequence>
<keyword evidence="5 9" id="KW-0418">Kinase</keyword>